<feature type="domain" description="Mop" evidence="11">
    <location>
        <begin position="341"/>
        <end position="406"/>
    </location>
</feature>
<name>A9I547_BORPD</name>
<dbReference type="GO" id="GO:0016020">
    <property type="term" value="C:membrane"/>
    <property type="evidence" value="ECO:0007669"/>
    <property type="project" value="InterPro"/>
</dbReference>
<dbReference type="PANTHER" id="PTHR43514:SF10">
    <property type="entry name" value="MOLYBDENUM IMPORT ATP-BINDING PROTEIN MODC 2"/>
    <property type="match status" value="1"/>
</dbReference>
<evidence type="ECO:0000259" key="11">
    <source>
        <dbReference type="PROSITE" id="PS51866"/>
    </source>
</evidence>
<dbReference type="GO" id="GO:0016887">
    <property type="term" value="F:ATP hydrolysis activity"/>
    <property type="evidence" value="ECO:0007669"/>
    <property type="project" value="InterPro"/>
</dbReference>
<protein>
    <submittedName>
        <fullName evidence="12">Molybdenum transport ATP-binding protein</fullName>
    </submittedName>
</protein>
<dbReference type="SMART" id="SM00382">
    <property type="entry name" value="AAA"/>
    <property type="match status" value="1"/>
</dbReference>
<evidence type="ECO:0000256" key="2">
    <source>
        <dbReference type="ARBA" id="ARBA00022475"/>
    </source>
</evidence>
<dbReference type="InterPro" id="IPR011868">
    <property type="entry name" value="ModC_ABC_ATP-bd"/>
</dbReference>
<dbReference type="eggNOG" id="COG4148">
    <property type="taxonomic scope" value="Bacteria"/>
</dbReference>
<keyword evidence="3 9" id="KW-0500">Molybdenum</keyword>
<dbReference type="Pfam" id="PF03459">
    <property type="entry name" value="TOBE"/>
    <property type="match status" value="1"/>
</dbReference>
<evidence type="ECO:0000256" key="6">
    <source>
        <dbReference type="ARBA" id="ARBA00022840"/>
    </source>
</evidence>
<dbReference type="SUPFAM" id="SSF52540">
    <property type="entry name" value="P-loop containing nucleoside triphosphate hydrolases"/>
    <property type="match status" value="1"/>
</dbReference>
<keyword evidence="6 12" id="KW-0067">ATP-binding</keyword>
<dbReference type="GO" id="GO:0005524">
    <property type="term" value="F:ATP binding"/>
    <property type="evidence" value="ECO:0007669"/>
    <property type="project" value="UniProtKB-KW"/>
</dbReference>
<proteinExistence type="predicted"/>
<dbReference type="AlphaFoldDB" id="A9I547"/>
<dbReference type="Pfam" id="PF00005">
    <property type="entry name" value="ABC_tran"/>
    <property type="match status" value="1"/>
</dbReference>
<keyword evidence="1" id="KW-0813">Transport</keyword>
<dbReference type="InterPro" id="IPR004606">
    <property type="entry name" value="Mop_domain"/>
</dbReference>
<dbReference type="InterPro" id="IPR027417">
    <property type="entry name" value="P-loop_NTPase"/>
</dbReference>
<dbReference type="Gene3D" id="3.40.50.300">
    <property type="entry name" value="P-loop containing nucleotide triphosphate hydrolases"/>
    <property type="match status" value="1"/>
</dbReference>
<dbReference type="GO" id="GO:0015098">
    <property type="term" value="F:molybdate ion transmembrane transporter activity"/>
    <property type="evidence" value="ECO:0007669"/>
    <property type="project" value="InterPro"/>
</dbReference>
<feature type="domain" description="ABC transporter" evidence="10">
    <location>
        <begin position="40"/>
        <end position="280"/>
    </location>
</feature>
<organism evidence="12 13">
    <name type="scientific">Bordetella petrii (strain ATCC BAA-461 / DSM 12804 / CCUG 43448 / CIP 107267 / Se-1111R)</name>
    <dbReference type="NCBI Taxonomy" id="340100"/>
    <lineage>
        <taxon>Bacteria</taxon>
        <taxon>Pseudomonadati</taxon>
        <taxon>Pseudomonadota</taxon>
        <taxon>Betaproteobacteria</taxon>
        <taxon>Burkholderiales</taxon>
        <taxon>Alcaligenaceae</taxon>
        <taxon>Bordetella</taxon>
    </lineage>
</organism>
<dbReference type="InterPro" id="IPR050334">
    <property type="entry name" value="Molybdenum_import_ModC"/>
</dbReference>
<dbReference type="Gene3D" id="2.40.50.100">
    <property type="match status" value="1"/>
</dbReference>
<evidence type="ECO:0000259" key="10">
    <source>
        <dbReference type="PROSITE" id="PS50893"/>
    </source>
</evidence>
<dbReference type="KEGG" id="bpt:Bpet0726"/>
<keyword evidence="13" id="KW-1185">Reference proteome</keyword>
<evidence type="ECO:0000256" key="7">
    <source>
        <dbReference type="ARBA" id="ARBA00022967"/>
    </source>
</evidence>
<dbReference type="SUPFAM" id="SSF50331">
    <property type="entry name" value="MOP-like"/>
    <property type="match status" value="1"/>
</dbReference>
<dbReference type="STRING" id="94624.Bpet0726"/>
<evidence type="ECO:0000313" key="12">
    <source>
        <dbReference type="EMBL" id="CAP41058.1"/>
    </source>
</evidence>
<accession>A9I547</accession>
<dbReference type="PROSITE" id="PS51866">
    <property type="entry name" value="MOP"/>
    <property type="match status" value="1"/>
</dbReference>
<evidence type="ECO:0000313" key="13">
    <source>
        <dbReference type="Proteomes" id="UP000001225"/>
    </source>
</evidence>
<evidence type="ECO:0000256" key="4">
    <source>
        <dbReference type="ARBA" id="ARBA00022519"/>
    </source>
</evidence>
<dbReference type="Proteomes" id="UP000001225">
    <property type="component" value="Chromosome"/>
</dbReference>
<dbReference type="InterPro" id="IPR003439">
    <property type="entry name" value="ABC_transporter-like_ATP-bd"/>
</dbReference>
<dbReference type="InterPro" id="IPR008995">
    <property type="entry name" value="Mo/tungstate-bd_C_term_dom"/>
</dbReference>
<evidence type="ECO:0000256" key="5">
    <source>
        <dbReference type="ARBA" id="ARBA00022741"/>
    </source>
</evidence>
<evidence type="ECO:0000256" key="9">
    <source>
        <dbReference type="PROSITE-ProRule" id="PRU01213"/>
    </source>
</evidence>
<dbReference type="NCBIfam" id="TIGR02142">
    <property type="entry name" value="modC_ABC"/>
    <property type="match status" value="1"/>
</dbReference>
<dbReference type="EMBL" id="AM902716">
    <property type="protein sequence ID" value="CAP41058.1"/>
    <property type="molecule type" value="Genomic_DNA"/>
</dbReference>
<keyword evidence="5" id="KW-0547">Nucleotide-binding</keyword>
<keyword evidence="8" id="KW-0472">Membrane</keyword>
<dbReference type="PANTHER" id="PTHR43514">
    <property type="entry name" value="ABC TRANSPORTER I FAMILY MEMBER 10"/>
    <property type="match status" value="1"/>
</dbReference>
<evidence type="ECO:0000256" key="8">
    <source>
        <dbReference type="ARBA" id="ARBA00023136"/>
    </source>
</evidence>
<gene>
    <name evidence="12" type="ordered locus">Bpet0726</name>
</gene>
<evidence type="ECO:0000256" key="1">
    <source>
        <dbReference type="ARBA" id="ARBA00022448"/>
    </source>
</evidence>
<dbReference type="InterPro" id="IPR017871">
    <property type="entry name" value="ABC_transporter-like_CS"/>
</dbReference>
<dbReference type="InterPro" id="IPR003593">
    <property type="entry name" value="AAA+_ATPase"/>
</dbReference>
<dbReference type="GO" id="GO:0140359">
    <property type="term" value="F:ABC-type transporter activity"/>
    <property type="evidence" value="ECO:0007669"/>
    <property type="project" value="InterPro"/>
</dbReference>
<dbReference type="PROSITE" id="PS00211">
    <property type="entry name" value="ABC_TRANSPORTER_1"/>
    <property type="match status" value="1"/>
</dbReference>
<reference evidence="12 13" key="1">
    <citation type="journal article" date="2008" name="BMC Genomics">
        <title>The missing link: Bordetella petrii is endowed with both the metabolic versatility of environmental bacteria and virulence traits of pathogenic Bordetellae.</title>
        <authorList>
            <person name="Gross R."/>
            <person name="Guzman C.A."/>
            <person name="Sebaihia M."/>
            <person name="Martins Dos Santos V.A."/>
            <person name="Pieper D.H."/>
            <person name="Koebnik R."/>
            <person name="Lechner M."/>
            <person name="Bartels D."/>
            <person name="Buhrmester J."/>
            <person name="Choudhuri J.V."/>
            <person name="Ebensen T."/>
            <person name="Gaigalat L."/>
            <person name="Herrmann S."/>
            <person name="Khachane A.N."/>
            <person name="Larisch C."/>
            <person name="Link S."/>
            <person name="Linke B."/>
            <person name="Meyer F."/>
            <person name="Mormann S."/>
            <person name="Nakunst D."/>
            <person name="Rueckert C."/>
            <person name="Schneiker-Bekel S."/>
            <person name="Schulze K."/>
            <person name="Vorhoelter F.J."/>
            <person name="Yevsa T."/>
            <person name="Engle J.T."/>
            <person name="Goldman W.E."/>
            <person name="Puehler A."/>
            <person name="Goebel U.B."/>
            <person name="Goesmann A."/>
            <person name="Bloecker H."/>
            <person name="Kaiser O."/>
            <person name="Martinez-Arias R."/>
        </authorList>
    </citation>
    <scope>NUCLEOTIDE SEQUENCE [LARGE SCALE GENOMIC DNA]</scope>
    <source>
        <strain evidence="13">ATCC BAA-461 / DSM 12804 / CCUG 43448 / CIP 107267 / Se-1111R</strain>
    </source>
</reference>
<dbReference type="InterPro" id="IPR005116">
    <property type="entry name" value="Transp-assoc_OB_typ1"/>
</dbReference>
<dbReference type="PROSITE" id="PS50893">
    <property type="entry name" value="ABC_TRANSPORTER_2"/>
    <property type="match status" value="1"/>
</dbReference>
<keyword evidence="4" id="KW-0997">Cell inner membrane</keyword>
<keyword evidence="2" id="KW-1003">Cell membrane</keyword>
<sequence length="406" mass="43980">MRRRTGWLAAWLRSRSWCCCCFIRGGAPPRCGSPMMAVTQRVANDTTGIEARLRVNYAEFSLELDLRLPGRGVTALYGHSGSGKTTCLRGVAGLTPVAQGYLRVNGEVWLDTQAGINVPTHRRALGYVFQEASLFPHLTVLRNLQFGLTRVPAGQRCVDLDQAVELLGIAHLLRRMPAGLSGGERQRVGMARALLTSPRLLLMDEPLASLDVARKQEILPYLERLHGELDIPVLYVSHAPQEVARLADHLVLLENGRATASGPIGQILSRLDLPLAMGDDASVMVAGHVADFDPAYRLMSVRLPGSASCLRTVHDGLPAGHAARLAIKARDVSVALERPQGSSIVNVIPVRVLDMAPADNPDHILVRLDADGTALLARITRYSRDQLKLAPGMPAWAQIKAVSVLG</sequence>
<evidence type="ECO:0000256" key="3">
    <source>
        <dbReference type="ARBA" id="ARBA00022505"/>
    </source>
</evidence>
<keyword evidence="7" id="KW-1278">Translocase</keyword>